<dbReference type="InterPro" id="IPR024930">
    <property type="entry name" value="Skp_dom_sf"/>
</dbReference>
<feature type="chain" id="PRO_5022213808" evidence="4">
    <location>
        <begin position="24"/>
        <end position="207"/>
    </location>
</feature>
<dbReference type="EMBL" id="CP036263">
    <property type="protein sequence ID" value="QDS98439.1"/>
    <property type="molecule type" value="Genomic_DNA"/>
</dbReference>
<dbReference type="AlphaFoldDB" id="A0A517MU84"/>
<evidence type="ECO:0000256" key="1">
    <source>
        <dbReference type="ARBA" id="ARBA00009091"/>
    </source>
</evidence>
<dbReference type="SMART" id="SM00935">
    <property type="entry name" value="OmpH"/>
    <property type="match status" value="1"/>
</dbReference>
<protein>
    <submittedName>
        <fullName evidence="5">Periplasmic chaperone</fullName>
    </submittedName>
</protein>
<evidence type="ECO:0000313" key="5">
    <source>
        <dbReference type="EMBL" id="QDS98439.1"/>
    </source>
</evidence>
<dbReference type="Proteomes" id="UP000319852">
    <property type="component" value="Chromosome"/>
</dbReference>
<keyword evidence="6" id="KW-1185">Reference proteome</keyword>
<reference evidence="5 6" key="1">
    <citation type="submission" date="2019-02" db="EMBL/GenBank/DDBJ databases">
        <title>Deep-cultivation of Planctomycetes and their phenomic and genomic characterization uncovers novel biology.</title>
        <authorList>
            <person name="Wiegand S."/>
            <person name="Jogler M."/>
            <person name="Boedeker C."/>
            <person name="Pinto D."/>
            <person name="Vollmers J."/>
            <person name="Rivas-Marin E."/>
            <person name="Kohn T."/>
            <person name="Peeters S.H."/>
            <person name="Heuer A."/>
            <person name="Rast P."/>
            <person name="Oberbeckmann S."/>
            <person name="Bunk B."/>
            <person name="Jeske O."/>
            <person name="Meyerdierks A."/>
            <person name="Storesund J.E."/>
            <person name="Kallscheuer N."/>
            <person name="Luecker S."/>
            <person name="Lage O.M."/>
            <person name="Pohl T."/>
            <person name="Merkel B.J."/>
            <person name="Hornburger P."/>
            <person name="Mueller R.-W."/>
            <person name="Bruemmer F."/>
            <person name="Labrenz M."/>
            <person name="Spormann A.M."/>
            <person name="Op den Camp H."/>
            <person name="Overmann J."/>
            <person name="Amann R."/>
            <person name="Jetten M.S.M."/>
            <person name="Mascher T."/>
            <person name="Medema M.H."/>
            <person name="Devos D.P."/>
            <person name="Kaster A.-K."/>
            <person name="Ovreas L."/>
            <person name="Rohde M."/>
            <person name="Galperin M.Y."/>
            <person name="Jogler C."/>
        </authorList>
    </citation>
    <scope>NUCLEOTIDE SEQUENCE [LARGE SCALE GENOMIC DNA]</scope>
    <source>
        <strain evidence="5 6">HG15A2</strain>
    </source>
</reference>
<evidence type="ECO:0000256" key="2">
    <source>
        <dbReference type="ARBA" id="ARBA00022729"/>
    </source>
</evidence>
<evidence type="ECO:0000256" key="4">
    <source>
        <dbReference type="SAM" id="SignalP"/>
    </source>
</evidence>
<accession>A0A517MU84</accession>
<feature type="signal peptide" evidence="4">
    <location>
        <begin position="1"/>
        <end position="23"/>
    </location>
</feature>
<dbReference type="GO" id="GO:0050821">
    <property type="term" value="P:protein stabilization"/>
    <property type="evidence" value="ECO:0007669"/>
    <property type="project" value="TreeGrafter"/>
</dbReference>
<dbReference type="PANTHER" id="PTHR35089">
    <property type="entry name" value="CHAPERONE PROTEIN SKP"/>
    <property type="match status" value="1"/>
</dbReference>
<organism evidence="5 6">
    <name type="scientific">Adhaeretor mobilis</name>
    <dbReference type="NCBI Taxonomy" id="1930276"/>
    <lineage>
        <taxon>Bacteria</taxon>
        <taxon>Pseudomonadati</taxon>
        <taxon>Planctomycetota</taxon>
        <taxon>Planctomycetia</taxon>
        <taxon>Pirellulales</taxon>
        <taxon>Lacipirellulaceae</taxon>
        <taxon>Adhaeretor</taxon>
    </lineage>
</organism>
<comment type="similarity">
    <text evidence="1">Belongs to the Skp family.</text>
</comment>
<dbReference type="SUPFAM" id="SSF111384">
    <property type="entry name" value="OmpH-like"/>
    <property type="match status" value="1"/>
</dbReference>
<proteinExistence type="inferred from homology"/>
<keyword evidence="2 4" id="KW-0732">Signal</keyword>
<dbReference type="Pfam" id="PF03938">
    <property type="entry name" value="OmpH"/>
    <property type="match status" value="1"/>
</dbReference>
<evidence type="ECO:0000256" key="3">
    <source>
        <dbReference type="SAM" id="Coils"/>
    </source>
</evidence>
<sequence length="207" mass="23105" precursor="true">MRTLLLSTLVCGLVASQVSSVFAQNPAGAKAKQFGVAVVDVSYVFKEYPRFTQQMEGMKKEMETAEGLLKSDRERIQQQQEQRDASKPGTDTFKRLDEELARSKADFNIKAGGIRRDFLEREAKVYYQTYLEVNNAVKSYAEANNIGLVFRWNGNQIDPTKRDDVLRAISQPIVHQNYIDITPDILAGLQAGGGAIAPTARRTTSAR</sequence>
<dbReference type="KEGG" id="amob:HG15A2_17160"/>
<name>A0A517MU84_9BACT</name>
<dbReference type="RefSeq" id="WP_218932412.1">
    <property type="nucleotide sequence ID" value="NZ_CP036263.1"/>
</dbReference>
<dbReference type="Gene3D" id="3.30.910.20">
    <property type="entry name" value="Skp domain"/>
    <property type="match status" value="1"/>
</dbReference>
<keyword evidence="3" id="KW-0175">Coiled coil</keyword>
<dbReference type="GO" id="GO:0005829">
    <property type="term" value="C:cytosol"/>
    <property type="evidence" value="ECO:0007669"/>
    <property type="project" value="TreeGrafter"/>
</dbReference>
<gene>
    <name evidence="5" type="ORF">HG15A2_17160</name>
</gene>
<dbReference type="InterPro" id="IPR005632">
    <property type="entry name" value="Chaperone_Skp"/>
</dbReference>
<dbReference type="GO" id="GO:0051082">
    <property type="term" value="F:unfolded protein binding"/>
    <property type="evidence" value="ECO:0007669"/>
    <property type="project" value="InterPro"/>
</dbReference>
<feature type="coiled-coil region" evidence="3">
    <location>
        <begin position="55"/>
        <end position="82"/>
    </location>
</feature>
<evidence type="ECO:0000313" key="6">
    <source>
        <dbReference type="Proteomes" id="UP000319852"/>
    </source>
</evidence>
<dbReference type="PANTHER" id="PTHR35089:SF1">
    <property type="entry name" value="CHAPERONE PROTEIN SKP"/>
    <property type="match status" value="1"/>
</dbReference>